<organism evidence="2 3">
    <name type="scientific">Cognatishimia maritima</name>
    <dbReference type="NCBI Taxonomy" id="870908"/>
    <lineage>
        <taxon>Bacteria</taxon>
        <taxon>Pseudomonadati</taxon>
        <taxon>Pseudomonadota</taxon>
        <taxon>Alphaproteobacteria</taxon>
        <taxon>Rhodobacterales</taxon>
        <taxon>Paracoccaceae</taxon>
        <taxon>Cognatishimia</taxon>
    </lineage>
</organism>
<dbReference type="RefSeq" id="WP_072794157.1">
    <property type="nucleotide sequence ID" value="NZ_FQWM01000009.1"/>
</dbReference>
<dbReference type="EMBL" id="FQWM01000009">
    <property type="protein sequence ID" value="SHH80748.1"/>
    <property type="molecule type" value="Genomic_DNA"/>
</dbReference>
<dbReference type="AlphaFoldDB" id="A0A1M5W009"/>
<dbReference type="OrthoDB" id="9815163at2"/>
<accession>A0A1M5W009</accession>
<dbReference type="STRING" id="870908.SAMN04488044_3334"/>
<dbReference type="Proteomes" id="UP000184211">
    <property type="component" value="Unassembled WGS sequence"/>
</dbReference>
<proteinExistence type="predicted"/>
<reference evidence="3" key="1">
    <citation type="submission" date="2016-11" db="EMBL/GenBank/DDBJ databases">
        <authorList>
            <person name="Varghese N."/>
            <person name="Submissions S."/>
        </authorList>
    </citation>
    <scope>NUCLEOTIDE SEQUENCE [LARGE SCALE GENOMIC DNA]</scope>
    <source>
        <strain evidence="3">DSM 28223</strain>
    </source>
</reference>
<sequence length="133" mass="14636">MSHPDITLAEDTIHNPSEPRHYMSVESVSKHISIRCGEVTLADTSNALRLLEIGRHMYAPVIYVPKGDVACALEVTARESHCPLKGDCSWFSVNVADGEDIAWSYESPFPFAAVIAGYVAFDAERVTIEESPK</sequence>
<feature type="domain" description="DUF427" evidence="1">
    <location>
        <begin position="33"/>
        <end position="123"/>
    </location>
</feature>
<evidence type="ECO:0000313" key="2">
    <source>
        <dbReference type="EMBL" id="SHH80748.1"/>
    </source>
</evidence>
<dbReference type="Pfam" id="PF04248">
    <property type="entry name" value="NTP_transf_9"/>
    <property type="match status" value="1"/>
</dbReference>
<protein>
    <submittedName>
        <fullName evidence="2">Uncharacterized conserved protein, DUF427 family</fullName>
    </submittedName>
</protein>
<dbReference type="PANTHER" id="PTHR34310:SF9">
    <property type="entry name" value="BLR5716 PROTEIN"/>
    <property type="match status" value="1"/>
</dbReference>
<dbReference type="InterPro" id="IPR007361">
    <property type="entry name" value="DUF427"/>
</dbReference>
<dbReference type="Gene3D" id="2.170.150.40">
    <property type="entry name" value="Domain of unknown function (DUF427)"/>
    <property type="match status" value="1"/>
</dbReference>
<evidence type="ECO:0000313" key="3">
    <source>
        <dbReference type="Proteomes" id="UP000184211"/>
    </source>
</evidence>
<dbReference type="PANTHER" id="PTHR34310">
    <property type="entry name" value="DUF427 DOMAIN PROTEIN (AFU_ORTHOLOGUE AFUA_3G02220)"/>
    <property type="match status" value="1"/>
</dbReference>
<dbReference type="InterPro" id="IPR038694">
    <property type="entry name" value="DUF427_sf"/>
</dbReference>
<evidence type="ECO:0000259" key="1">
    <source>
        <dbReference type="Pfam" id="PF04248"/>
    </source>
</evidence>
<name>A0A1M5W009_9RHOB</name>
<gene>
    <name evidence="2" type="ORF">SAMN04488044_3334</name>
</gene>
<keyword evidence="3" id="KW-1185">Reference proteome</keyword>